<dbReference type="SUPFAM" id="SSF54534">
    <property type="entry name" value="FKBP-like"/>
    <property type="match status" value="1"/>
</dbReference>
<proteinExistence type="predicted"/>
<comment type="catalytic activity">
    <reaction evidence="1 5">
        <text>[protein]-peptidylproline (omega=180) = [protein]-peptidylproline (omega=0)</text>
        <dbReference type="Rhea" id="RHEA:16237"/>
        <dbReference type="Rhea" id="RHEA-COMP:10747"/>
        <dbReference type="Rhea" id="RHEA-COMP:10748"/>
        <dbReference type="ChEBI" id="CHEBI:83833"/>
        <dbReference type="ChEBI" id="CHEBI:83834"/>
        <dbReference type="EC" id="5.2.1.8"/>
    </reaction>
</comment>
<protein>
    <recommendedName>
        <fullName evidence="2 5">peptidylprolyl isomerase</fullName>
        <ecNumber evidence="2 5">5.2.1.8</ecNumber>
    </recommendedName>
</protein>
<accession>A0A7S3PUT5</accession>
<evidence type="ECO:0000256" key="1">
    <source>
        <dbReference type="ARBA" id="ARBA00000971"/>
    </source>
</evidence>
<dbReference type="PANTHER" id="PTHR43811">
    <property type="entry name" value="FKBP-TYPE PEPTIDYL-PROLYL CIS-TRANS ISOMERASE FKPA"/>
    <property type="match status" value="1"/>
</dbReference>
<feature type="compositionally biased region" description="Basic residues" evidence="6">
    <location>
        <begin position="53"/>
        <end position="65"/>
    </location>
</feature>
<feature type="domain" description="PPIase FKBP-type" evidence="7">
    <location>
        <begin position="134"/>
        <end position="217"/>
    </location>
</feature>
<evidence type="ECO:0000256" key="4">
    <source>
        <dbReference type="ARBA" id="ARBA00023235"/>
    </source>
</evidence>
<gene>
    <name evidence="8" type="ORF">CDEB00056_LOCUS1217</name>
</gene>
<reference evidence="8" key="1">
    <citation type="submission" date="2021-01" db="EMBL/GenBank/DDBJ databases">
        <authorList>
            <person name="Corre E."/>
            <person name="Pelletier E."/>
            <person name="Niang G."/>
            <person name="Scheremetjew M."/>
            <person name="Finn R."/>
            <person name="Kale V."/>
            <person name="Holt S."/>
            <person name="Cochrane G."/>
            <person name="Meng A."/>
            <person name="Brown T."/>
            <person name="Cohen L."/>
        </authorList>
    </citation>
    <scope>NUCLEOTIDE SEQUENCE</scope>
    <source>
        <strain evidence="8">MM31A-1</strain>
    </source>
</reference>
<dbReference type="PANTHER" id="PTHR43811:SF19">
    <property type="entry name" value="39 KDA FK506-BINDING NUCLEAR PROTEIN"/>
    <property type="match status" value="1"/>
</dbReference>
<dbReference type="Gene3D" id="3.10.50.40">
    <property type="match status" value="1"/>
</dbReference>
<dbReference type="Pfam" id="PF00254">
    <property type="entry name" value="FKBP_C"/>
    <property type="match status" value="1"/>
</dbReference>
<keyword evidence="4 5" id="KW-0413">Isomerase</keyword>
<dbReference type="EC" id="5.2.1.8" evidence="2 5"/>
<dbReference type="PROSITE" id="PS50059">
    <property type="entry name" value="FKBP_PPIASE"/>
    <property type="match status" value="1"/>
</dbReference>
<dbReference type="GO" id="GO:0003755">
    <property type="term" value="F:peptidyl-prolyl cis-trans isomerase activity"/>
    <property type="evidence" value="ECO:0007669"/>
    <property type="project" value="UniProtKB-KW"/>
</dbReference>
<name>A0A7S3PUT5_9STRA</name>
<keyword evidence="3 5" id="KW-0697">Rotamase</keyword>
<dbReference type="InterPro" id="IPR046357">
    <property type="entry name" value="PPIase_dom_sf"/>
</dbReference>
<organism evidence="8">
    <name type="scientific">Chaetoceros debilis</name>
    <dbReference type="NCBI Taxonomy" id="122233"/>
    <lineage>
        <taxon>Eukaryota</taxon>
        <taxon>Sar</taxon>
        <taxon>Stramenopiles</taxon>
        <taxon>Ochrophyta</taxon>
        <taxon>Bacillariophyta</taxon>
        <taxon>Coscinodiscophyceae</taxon>
        <taxon>Chaetocerotophycidae</taxon>
        <taxon>Chaetocerotales</taxon>
        <taxon>Chaetocerotaceae</taxon>
        <taxon>Chaetoceros</taxon>
    </lineage>
</organism>
<evidence type="ECO:0000313" key="8">
    <source>
        <dbReference type="EMBL" id="CAE0456376.1"/>
    </source>
</evidence>
<sequence>MGRRKRCRDDDYDDRVEKAFFASRQTAEEKQQSAEEESNQGKEKSAKDIERLRNKKKAKKERQKQKKLEAKLEAEEKQRQSKKIAEEVQEQKEKKRERKVIEKTKPSPEKFIKTHKGVKYCDILEGTGPMIEDRKKVRVKYILRAKDKEGKVIDKGSNFGFSMGKGEVISGWEIGLLRMKQGGIRHIIVPPAAGYGTKDIGGGNGCLLYFEVTLLKC</sequence>
<dbReference type="EMBL" id="HBIO01001681">
    <property type="protein sequence ID" value="CAE0456376.1"/>
    <property type="molecule type" value="Transcribed_RNA"/>
</dbReference>
<evidence type="ECO:0000256" key="5">
    <source>
        <dbReference type="PROSITE-ProRule" id="PRU00277"/>
    </source>
</evidence>
<evidence type="ECO:0000256" key="2">
    <source>
        <dbReference type="ARBA" id="ARBA00013194"/>
    </source>
</evidence>
<evidence type="ECO:0000256" key="3">
    <source>
        <dbReference type="ARBA" id="ARBA00023110"/>
    </source>
</evidence>
<feature type="compositionally biased region" description="Basic and acidic residues" evidence="6">
    <location>
        <begin position="26"/>
        <end position="52"/>
    </location>
</feature>
<dbReference type="AlphaFoldDB" id="A0A7S3PUT5"/>
<evidence type="ECO:0000256" key="6">
    <source>
        <dbReference type="SAM" id="MobiDB-lite"/>
    </source>
</evidence>
<feature type="compositionally biased region" description="Basic and acidic residues" evidence="6">
    <location>
        <begin position="66"/>
        <end position="101"/>
    </location>
</feature>
<evidence type="ECO:0000259" key="7">
    <source>
        <dbReference type="PROSITE" id="PS50059"/>
    </source>
</evidence>
<dbReference type="InterPro" id="IPR001179">
    <property type="entry name" value="PPIase_FKBP_dom"/>
</dbReference>
<feature type="region of interest" description="Disordered" evidence="6">
    <location>
        <begin position="1"/>
        <end position="101"/>
    </location>
</feature>